<keyword evidence="1" id="KW-0812">Transmembrane</keyword>
<sequence>MGSSSIGLRVDLLGGPLATTAGFFGGATGATLWGFAGTAGALALLAGAVTLLAGWLLKVSQVFDPMPVSTVQVADRGWKQVEVQLVVKDLEVRMLASVQVAQVACSPIDVVPDQLDFQLYFRLAEAEYSLVGVKHCAKVEVHEVEGEKPCLYIEFLESAKLSWYSFRRTRHWLENESAKAVLAY</sequence>
<organism evidence="2 3">
    <name type="scientific">Symbiodinium microadriaticum</name>
    <name type="common">Dinoflagellate</name>
    <name type="synonym">Zooxanthella microadriatica</name>
    <dbReference type="NCBI Taxonomy" id="2951"/>
    <lineage>
        <taxon>Eukaryota</taxon>
        <taxon>Sar</taxon>
        <taxon>Alveolata</taxon>
        <taxon>Dinophyceae</taxon>
        <taxon>Suessiales</taxon>
        <taxon>Symbiodiniaceae</taxon>
        <taxon>Symbiodinium</taxon>
    </lineage>
</organism>
<keyword evidence="1" id="KW-1133">Transmembrane helix</keyword>
<protein>
    <submittedName>
        <fullName evidence="2">Uncharacterized protein</fullName>
    </submittedName>
</protein>
<accession>A0A1Q9F070</accession>
<comment type="caution">
    <text evidence="2">The sequence shown here is derived from an EMBL/GenBank/DDBJ whole genome shotgun (WGS) entry which is preliminary data.</text>
</comment>
<evidence type="ECO:0000313" key="3">
    <source>
        <dbReference type="Proteomes" id="UP000186817"/>
    </source>
</evidence>
<keyword evidence="1" id="KW-0472">Membrane</keyword>
<feature type="transmembrane region" description="Helical" evidence="1">
    <location>
        <begin position="12"/>
        <end position="33"/>
    </location>
</feature>
<name>A0A1Q9F070_SYMMI</name>
<keyword evidence="3" id="KW-1185">Reference proteome</keyword>
<gene>
    <name evidence="2" type="ORF">AK812_SmicGene2925</name>
</gene>
<reference evidence="2 3" key="1">
    <citation type="submission" date="2016-02" db="EMBL/GenBank/DDBJ databases">
        <title>Genome analysis of coral dinoflagellate symbionts highlights evolutionary adaptations to a symbiotic lifestyle.</title>
        <authorList>
            <person name="Aranda M."/>
            <person name="Li Y."/>
            <person name="Liew Y.J."/>
            <person name="Baumgarten S."/>
            <person name="Simakov O."/>
            <person name="Wilson M."/>
            <person name="Piel J."/>
            <person name="Ashoor H."/>
            <person name="Bougouffa S."/>
            <person name="Bajic V.B."/>
            <person name="Ryu T."/>
            <person name="Ravasi T."/>
            <person name="Bayer T."/>
            <person name="Micklem G."/>
            <person name="Kim H."/>
            <person name="Bhak J."/>
            <person name="Lajeunesse T.C."/>
            <person name="Voolstra C.R."/>
        </authorList>
    </citation>
    <scope>NUCLEOTIDE SEQUENCE [LARGE SCALE GENOMIC DNA]</scope>
    <source>
        <strain evidence="2 3">CCMP2467</strain>
    </source>
</reference>
<feature type="transmembrane region" description="Helical" evidence="1">
    <location>
        <begin position="39"/>
        <end position="57"/>
    </location>
</feature>
<evidence type="ECO:0000313" key="2">
    <source>
        <dbReference type="EMBL" id="OLQ13065.1"/>
    </source>
</evidence>
<dbReference type="Proteomes" id="UP000186817">
    <property type="component" value="Unassembled WGS sequence"/>
</dbReference>
<proteinExistence type="predicted"/>
<dbReference type="AlphaFoldDB" id="A0A1Q9F070"/>
<dbReference type="EMBL" id="LSRX01000033">
    <property type="protein sequence ID" value="OLQ13065.1"/>
    <property type="molecule type" value="Genomic_DNA"/>
</dbReference>
<evidence type="ECO:0000256" key="1">
    <source>
        <dbReference type="SAM" id="Phobius"/>
    </source>
</evidence>
<dbReference type="OrthoDB" id="10330125at2759"/>